<keyword evidence="4" id="KW-0337">GPI-anchor biosynthesis</keyword>
<dbReference type="PANTHER" id="PTHR12982">
    <property type="entry name" value="PHOSPHATIDYLINOSITOL GLYCAN, CLASS C"/>
    <property type="match status" value="1"/>
</dbReference>
<keyword evidence="6 8" id="KW-1133">Transmembrane helix</keyword>
<evidence type="ECO:0000256" key="6">
    <source>
        <dbReference type="ARBA" id="ARBA00022989"/>
    </source>
</evidence>
<reference evidence="9 10" key="1">
    <citation type="submission" date="2018-06" db="EMBL/GenBank/DDBJ databases">
        <title>The Genome of Cuscuta australis (Dodder) Provides Insight into the Evolution of Plant Parasitism.</title>
        <authorList>
            <person name="Liu H."/>
        </authorList>
    </citation>
    <scope>NUCLEOTIDE SEQUENCE [LARGE SCALE GENOMIC DNA]</scope>
    <source>
        <strain evidence="10">cv. Yunnan</strain>
        <tissue evidence="9">Vines</tissue>
    </source>
</reference>
<dbReference type="Pfam" id="PF06432">
    <property type="entry name" value="GPI2"/>
    <property type="match status" value="1"/>
</dbReference>
<dbReference type="PIRSF" id="PIRSF016104">
    <property type="entry name" value="GPI2"/>
    <property type="match status" value="1"/>
</dbReference>
<comment type="caution">
    <text evidence="9">The sequence shown here is derived from an EMBL/GenBank/DDBJ whole genome shotgun (WGS) entry which is preliminary data.</text>
</comment>
<gene>
    <name evidence="9" type="ORF">DM860_008227</name>
</gene>
<evidence type="ECO:0000313" key="9">
    <source>
        <dbReference type="EMBL" id="RAL40087.1"/>
    </source>
</evidence>
<organism evidence="9 10">
    <name type="scientific">Cuscuta australis</name>
    <dbReference type="NCBI Taxonomy" id="267555"/>
    <lineage>
        <taxon>Eukaryota</taxon>
        <taxon>Viridiplantae</taxon>
        <taxon>Streptophyta</taxon>
        <taxon>Embryophyta</taxon>
        <taxon>Tracheophyta</taxon>
        <taxon>Spermatophyta</taxon>
        <taxon>Magnoliopsida</taxon>
        <taxon>eudicotyledons</taxon>
        <taxon>Gunneridae</taxon>
        <taxon>Pentapetalae</taxon>
        <taxon>asterids</taxon>
        <taxon>lamiids</taxon>
        <taxon>Solanales</taxon>
        <taxon>Convolvulaceae</taxon>
        <taxon>Cuscuteae</taxon>
        <taxon>Cuscuta</taxon>
        <taxon>Cuscuta subgen. Grammica</taxon>
        <taxon>Cuscuta sect. Cleistogrammica</taxon>
    </lineage>
</organism>
<proteinExistence type="inferred from homology"/>
<accession>A0A328D2Q7</accession>
<evidence type="ECO:0000256" key="7">
    <source>
        <dbReference type="ARBA" id="ARBA00023136"/>
    </source>
</evidence>
<feature type="transmembrane region" description="Helical" evidence="8">
    <location>
        <begin position="58"/>
        <end position="81"/>
    </location>
</feature>
<dbReference type="UniPathway" id="UPA00196"/>
<comment type="similarity">
    <text evidence="3">Belongs to the PIGC family.</text>
</comment>
<evidence type="ECO:0000256" key="5">
    <source>
        <dbReference type="ARBA" id="ARBA00022692"/>
    </source>
</evidence>
<evidence type="ECO:0000313" key="10">
    <source>
        <dbReference type="Proteomes" id="UP000249390"/>
    </source>
</evidence>
<sequence>MAQMESTMSENSSPRKPRWRKVAYGGMQPGFDDNHTDESFLEDMIMNANVVKRDLLKVILDSISISQYICTVCLVVLVWTYTLRSSLNEYSLLVLNVSLLGLGFLILLLTANLLSFNILLSYVLKILFFMTGLYMLSPIYHRLTLSITSDSIWALTACLLIINLFTHNYSGSTVKAPGSQRNPTLVSNISLNASIVASLLIASRLPSRLHVFAVVLFSLQVFLFAPLVIFCVKRYSFRLHLCFSFGLMVLTLALVYRFNLLLFVLLLSVFVFVNLVCPYWLIRLQEYKFEINGPWDEAKLCFAITE</sequence>
<feature type="transmembrane region" description="Helical" evidence="8">
    <location>
        <begin position="262"/>
        <end position="282"/>
    </location>
</feature>
<evidence type="ECO:0000256" key="3">
    <source>
        <dbReference type="ARBA" id="ARBA00008321"/>
    </source>
</evidence>
<name>A0A328D2Q7_9ASTE</name>
<evidence type="ECO:0000256" key="8">
    <source>
        <dbReference type="SAM" id="Phobius"/>
    </source>
</evidence>
<feature type="transmembrane region" description="Helical" evidence="8">
    <location>
        <begin position="93"/>
        <end position="115"/>
    </location>
</feature>
<feature type="transmembrane region" description="Helical" evidence="8">
    <location>
        <begin position="209"/>
        <end position="232"/>
    </location>
</feature>
<feature type="transmembrane region" description="Helical" evidence="8">
    <location>
        <begin position="183"/>
        <end position="203"/>
    </location>
</feature>
<comment type="subcellular location">
    <subcellularLocation>
        <location evidence="1">Membrane</location>
        <topology evidence="1">Multi-pass membrane protein</topology>
    </subcellularLocation>
</comment>
<keyword evidence="5 8" id="KW-0812">Transmembrane</keyword>
<keyword evidence="7 8" id="KW-0472">Membrane</keyword>
<dbReference type="GO" id="GO:0000506">
    <property type="term" value="C:glycosylphosphatidylinositol-N-acetylglucosaminyltransferase (GPI-GnT) complex"/>
    <property type="evidence" value="ECO:0007669"/>
    <property type="project" value="TreeGrafter"/>
</dbReference>
<dbReference type="PANTHER" id="PTHR12982:SF0">
    <property type="entry name" value="PHOSPHATIDYLINOSITOL N-ACETYLGLUCOSAMINYLTRANSFERASE SUBUNIT C"/>
    <property type="match status" value="1"/>
</dbReference>
<evidence type="ECO:0008006" key="11">
    <source>
        <dbReference type="Google" id="ProtNLM"/>
    </source>
</evidence>
<feature type="transmembrane region" description="Helical" evidence="8">
    <location>
        <begin position="152"/>
        <end position="171"/>
    </location>
</feature>
<dbReference type="Proteomes" id="UP000249390">
    <property type="component" value="Unassembled WGS sequence"/>
</dbReference>
<dbReference type="AlphaFoldDB" id="A0A328D2Q7"/>
<comment type="pathway">
    <text evidence="2">Glycolipid biosynthesis; glycosylphosphatidylinositol-anchor biosynthesis.</text>
</comment>
<feature type="transmembrane region" description="Helical" evidence="8">
    <location>
        <begin position="122"/>
        <end position="140"/>
    </location>
</feature>
<evidence type="ECO:0000256" key="2">
    <source>
        <dbReference type="ARBA" id="ARBA00004687"/>
    </source>
</evidence>
<evidence type="ECO:0000256" key="4">
    <source>
        <dbReference type="ARBA" id="ARBA00022502"/>
    </source>
</evidence>
<protein>
    <recommendedName>
        <fullName evidence="11">Phosphatidylinositol N-acetylglucosaminyltransferase subunit C</fullName>
    </recommendedName>
</protein>
<feature type="transmembrane region" description="Helical" evidence="8">
    <location>
        <begin position="239"/>
        <end position="256"/>
    </location>
</feature>
<evidence type="ECO:0000256" key="1">
    <source>
        <dbReference type="ARBA" id="ARBA00004141"/>
    </source>
</evidence>
<dbReference type="EMBL" id="NQVE01000195">
    <property type="protein sequence ID" value="RAL40087.1"/>
    <property type="molecule type" value="Genomic_DNA"/>
</dbReference>
<dbReference type="InterPro" id="IPR009450">
    <property type="entry name" value="Plno_GlcNAc_GPI2"/>
</dbReference>
<dbReference type="GO" id="GO:0006506">
    <property type="term" value="P:GPI anchor biosynthetic process"/>
    <property type="evidence" value="ECO:0007669"/>
    <property type="project" value="UniProtKB-UniPathway"/>
</dbReference>
<keyword evidence="10" id="KW-1185">Reference proteome</keyword>